<comment type="caution">
    <text evidence="6">The sequence shown here is derived from an EMBL/GenBank/DDBJ whole genome shotgun (WGS) entry which is preliminary data.</text>
</comment>
<dbReference type="Pfam" id="PF01565">
    <property type="entry name" value="FAD_binding_4"/>
    <property type="match status" value="1"/>
</dbReference>
<feature type="domain" description="FAD-binding PCMH-type" evidence="5">
    <location>
        <begin position="40"/>
        <end position="223"/>
    </location>
</feature>
<dbReference type="PANTHER" id="PTHR42973">
    <property type="entry name" value="BINDING OXIDOREDUCTASE, PUTATIVE (AFU_ORTHOLOGUE AFUA_1G17690)-RELATED"/>
    <property type="match status" value="1"/>
</dbReference>
<accession>A0AAD9YVR5</accession>
<evidence type="ECO:0000256" key="1">
    <source>
        <dbReference type="ARBA" id="ARBA00005466"/>
    </source>
</evidence>
<dbReference type="InterPro" id="IPR016166">
    <property type="entry name" value="FAD-bd_PCMH"/>
</dbReference>
<dbReference type="AlphaFoldDB" id="A0AAD9YVR5"/>
<name>A0AAD9YVR5_9LECA</name>
<evidence type="ECO:0000313" key="6">
    <source>
        <dbReference type="EMBL" id="KAK3166906.1"/>
    </source>
</evidence>
<dbReference type="PROSITE" id="PS51387">
    <property type="entry name" value="FAD_PCMH"/>
    <property type="match status" value="1"/>
</dbReference>
<evidence type="ECO:0000313" key="7">
    <source>
        <dbReference type="Proteomes" id="UP001276659"/>
    </source>
</evidence>
<keyword evidence="7" id="KW-1185">Reference proteome</keyword>
<dbReference type="Proteomes" id="UP001276659">
    <property type="component" value="Unassembled WGS sequence"/>
</dbReference>
<dbReference type="PANTHER" id="PTHR42973:SF7">
    <property type="entry name" value="FAD-BINDING PCMH-TYPE DOMAIN-CONTAINING PROTEIN"/>
    <property type="match status" value="1"/>
</dbReference>
<evidence type="ECO:0000256" key="4">
    <source>
        <dbReference type="ARBA" id="ARBA00023002"/>
    </source>
</evidence>
<comment type="similarity">
    <text evidence="1">Belongs to the oxygen-dependent FAD-linked oxidoreductase family.</text>
</comment>
<dbReference type="Gene3D" id="3.30.465.10">
    <property type="match status" value="1"/>
</dbReference>
<dbReference type="InterPro" id="IPR006094">
    <property type="entry name" value="Oxid_FAD_bind_N"/>
</dbReference>
<gene>
    <name evidence="6" type="ORF">OEA41_010031</name>
</gene>
<dbReference type="SUPFAM" id="SSF56176">
    <property type="entry name" value="FAD-binding/transporter-associated domain-like"/>
    <property type="match status" value="1"/>
</dbReference>
<protein>
    <recommendedName>
        <fullName evidence="5">FAD-binding PCMH-type domain-containing protein</fullName>
    </recommendedName>
</protein>
<evidence type="ECO:0000256" key="3">
    <source>
        <dbReference type="ARBA" id="ARBA00022827"/>
    </source>
</evidence>
<sequence>MSVQSRISELKSIVDPDCEILTDPADVNFQEYSKRWTNVGREIPAAIVLPRREEDIRKIVQWAVKSSIPFVAKSGGCSEWSTIGDNGFVLDLTHYSAIEVDAKAHTATVRGSVVQKEVAVRLAEEGLFTGEEHDPAFGVINFHPLGNGNVVGVTGYVLGGGSAITNSITGFGSDQIISARLVTAKGELLDITQDLQPDLLWALRGAGQFFGLVTQLVIKAYPLSLLGSENGTVWAGGIVFPLDRAKEVALVMKSLMDDSRFATSGLIMTMAPPPARKPSLVISARYTGDPANAEEAYKPLYNLKPLVANGAQVPIQNISDGREAIGAKGDFKRFGIVGLRRFDIDSFLKTIEVWKQLVAECPDAINTAFNFQWDSRQVKTPAFDSAMCLHDTRFYQYVCCSTNVVLRLRFCT</sequence>
<dbReference type="InterPro" id="IPR050416">
    <property type="entry name" value="FAD-linked_Oxidoreductase"/>
</dbReference>
<evidence type="ECO:0000256" key="2">
    <source>
        <dbReference type="ARBA" id="ARBA00022630"/>
    </source>
</evidence>
<organism evidence="6 7">
    <name type="scientific">Lepraria neglecta</name>
    <dbReference type="NCBI Taxonomy" id="209136"/>
    <lineage>
        <taxon>Eukaryota</taxon>
        <taxon>Fungi</taxon>
        <taxon>Dikarya</taxon>
        <taxon>Ascomycota</taxon>
        <taxon>Pezizomycotina</taxon>
        <taxon>Lecanoromycetes</taxon>
        <taxon>OSLEUM clade</taxon>
        <taxon>Lecanoromycetidae</taxon>
        <taxon>Lecanorales</taxon>
        <taxon>Lecanorineae</taxon>
        <taxon>Stereocaulaceae</taxon>
        <taxon>Lepraria</taxon>
    </lineage>
</organism>
<keyword evidence="3" id="KW-0274">FAD</keyword>
<evidence type="ECO:0000259" key="5">
    <source>
        <dbReference type="PROSITE" id="PS51387"/>
    </source>
</evidence>
<keyword evidence="2" id="KW-0285">Flavoprotein</keyword>
<dbReference type="EMBL" id="JASNWA010000011">
    <property type="protein sequence ID" value="KAK3166906.1"/>
    <property type="molecule type" value="Genomic_DNA"/>
</dbReference>
<dbReference type="InterPro" id="IPR016169">
    <property type="entry name" value="FAD-bd_PCMH_sub2"/>
</dbReference>
<dbReference type="GO" id="GO:0071949">
    <property type="term" value="F:FAD binding"/>
    <property type="evidence" value="ECO:0007669"/>
    <property type="project" value="InterPro"/>
</dbReference>
<reference evidence="6" key="1">
    <citation type="submission" date="2022-11" db="EMBL/GenBank/DDBJ databases">
        <title>Chromosomal genome sequence assembly and mating type (MAT) locus characterization of the leprose asexual lichenized fungus Lepraria neglecta (Nyl.) Erichsen.</title>
        <authorList>
            <person name="Allen J.L."/>
            <person name="Pfeffer B."/>
        </authorList>
    </citation>
    <scope>NUCLEOTIDE SEQUENCE</scope>
    <source>
        <strain evidence="6">Allen 5258</strain>
    </source>
</reference>
<dbReference type="InterPro" id="IPR036318">
    <property type="entry name" value="FAD-bd_PCMH-like_sf"/>
</dbReference>
<proteinExistence type="inferred from homology"/>
<dbReference type="Gene3D" id="3.40.462.20">
    <property type="match status" value="1"/>
</dbReference>
<keyword evidence="4" id="KW-0560">Oxidoreductase</keyword>
<dbReference type="GO" id="GO:0016491">
    <property type="term" value="F:oxidoreductase activity"/>
    <property type="evidence" value="ECO:0007669"/>
    <property type="project" value="UniProtKB-KW"/>
</dbReference>